<dbReference type="InterPro" id="IPR013525">
    <property type="entry name" value="ABC2_TM"/>
</dbReference>
<protein>
    <submittedName>
        <fullName evidence="12">ABC transporter, putative</fullName>
    </submittedName>
    <submittedName>
        <fullName evidence="11">Putative ABC transporter</fullName>
    </submittedName>
</protein>
<dbReference type="PROSITE" id="PS00211">
    <property type="entry name" value="ABC_TRANSPORTER_1"/>
    <property type="match status" value="1"/>
</dbReference>
<feature type="region of interest" description="Disordered" evidence="8">
    <location>
        <begin position="644"/>
        <end position="676"/>
    </location>
</feature>
<dbReference type="SMART" id="SM00382">
    <property type="entry name" value="AAA"/>
    <property type="match status" value="1"/>
</dbReference>
<dbReference type="InParanoid" id="F0VBS2"/>
<keyword evidence="6 9" id="KW-1133">Transmembrane helix</keyword>
<dbReference type="AlphaFoldDB" id="F0VBS2"/>
<feature type="compositionally biased region" description="Polar residues" evidence="8">
    <location>
        <begin position="650"/>
        <end position="661"/>
    </location>
</feature>
<comment type="subcellular location">
    <subcellularLocation>
        <location evidence="1">Membrane</location>
        <topology evidence="1">Multi-pass membrane protein</topology>
    </subcellularLocation>
</comment>
<proteinExistence type="predicted"/>
<feature type="compositionally biased region" description="Polar residues" evidence="8">
    <location>
        <begin position="126"/>
        <end position="138"/>
    </location>
</feature>
<feature type="transmembrane region" description="Helical" evidence="9">
    <location>
        <begin position="790"/>
        <end position="817"/>
    </location>
</feature>
<dbReference type="SUPFAM" id="SSF52540">
    <property type="entry name" value="P-loop containing nucleoside triphosphate hydrolases"/>
    <property type="match status" value="1"/>
</dbReference>
<evidence type="ECO:0000313" key="12">
    <source>
        <dbReference type="EMBL" id="CEL68362.1"/>
    </source>
</evidence>
<dbReference type="GO" id="GO:0140359">
    <property type="term" value="F:ABC-type transporter activity"/>
    <property type="evidence" value="ECO:0007669"/>
    <property type="project" value="InterPro"/>
</dbReference>
<dbReference type="EMBL" id="LN714484">
    <property type="protein sequence ID" value="CEL68362.1"/>
    <property type="molecule type" value="Genomic_DNA"/>
</dbReference>
<feature type="compositionally biased region" description="Basic and acidic residues" evidence="8">
    <location>
        <begin position="296"/>
        <end position="345"/>
    </location>
</feature>
<dbReference type="RefSeq" id="XP_003881089.1">
    <property type="nucleotide sequence ID" value="XM_003881040.1"/>
</dbReference>
<evidence type="ECO:0000256" key="5">
    <source>
        <dbReference type="ARBA" id="ARBA00022840"/>
    </source>
</evidence>
<name>F0VBS2_NEOCL</name>
<feature type="compositionally biased region" description="Low complexity" evidence="8">
    <location>
        <begin position="7"/>
        <end position="24"/>
    </location>
</feature>
<dbReference type="InterPro" id="IPR003593">
    <property type="entry name" value="AAA+_ATPase"/>
</dbReference>
<dbReference type="InterPro" id="IPR027417">
    <property type="entry name" value="P-loop_NTPase"/>
</dbReference>
<dbReference type="GO" id="GO:0016020">
    <property type="term" value="C:membrane"/>
    <property type="evidence" value="ECO:0007669"/>
    <property type="project" value="UniProtKB-SubCell"/>
</dbReference>
<dbReference type="InterPro" id="IPR050352">
    <property type="entry name" value="ABCG_transporters"/>
</dbReference>
<evidence type="ECO:0000256" key="6">
    <source>
        <dbReference type="ARBA" id="ARBA00022989"/>
    </source>
</evidence>
<organism evidence="11 13">
    <name type="scientific">Neospora caninum (strain Liverpool)</name>
    <dbReference type="NCBI Taxonomy" id="572307"/>
    <lineage>
        <taxon>Eukaryota</taxon>
        <taxon>Sar</taxon>
        <taxon>Alveolata</taxon>
        <taxon>Apicomplexa</taxon>
        <taxon>Conoidasida</taxon>
        <taxon>Coccidia</taxon>
        <taxon>Eucoccidiorida</taxon>
        <taxon>Eimeriorina</taxon>
        <taxon>Sarcocystidae</taxon>
        <taxon>Neospora</taxon>
    </lineage>
</organism>
<feature type="compositionally biased region" description="Basic and acidic residues" evidence="8">
    <location>
        <begin position="80"/>
        <end position="100"/>
    </location>
</feature>
<evidence type="ECO:0000256" key="8">
    <source>
        <dbReference type="SAM" id="MobiDB-lite"/>
    </source>
</evidence>
<dbReference type="Proteomes" id="UP000007494">
    <property type="component" value="Chromosome IX"/>
</dbReference>
<reference evidence="12" key="4">
    <citation type="journal article" date="2015" name="PLoS ONE">
        <title>Comprehensive Evaluation of Toxoplasma gondii VEG and Neospora caninum LIV Genomes with Tachyzoite Stage Transcriptome and Proteome Defines Novel Transcript Features.</title>
        <authorList>
            <person name="Ramaprasad A."/>
            <person name="Mourier T."/>
            <person name="Naeem R."/>
            <person name="Malas T.B."/>
            <person name="Moussa E."/>
            <person name="Panigrahi A."/>
            <person name="Vermont S.J."/>
            <person name="Otto T.D."/>
            <person name="Wastling J."/>
            <person name="Pain A."/>
        </authorList>
    </citation>
    <scope>NUCLEOTIDE SEQUENCE</scope>
    <source>
        <strain evidence="12">Liverpool</strain>
    </source>
</reference>
<dbReference type="VEuPathDB" id="ToxoDB:NCLIV_041310"/>
<feature type="transmembrane region" description="Helical" evidence="9">
    <location>
        <begin position="962"/>
        <end position="986"/>
    </location>
</feature>
<evidence type="ECO:0000313" key="13">
    <source>
        <dbReference type="Proteomes" id="UP000007494"/>
    </source>
</evidence>
<dbReference type="InterPro" id="IPR003439">
    <property type="entry name" value="ABC_transporter-like_ATP-bd"/>
</dbReference>
<keyword evidence="7 9" id="KW-0472">Membrane</keyword>
<dbReference type="Pfam" id="PF19055">
    <property type="entry name" value="ABC2_membrane_7"/>
    <property type="match status" value="1"/>
</dbReference>
<dbReference type="Gene3D" id="3.40.50.300">
    <property type="entry name" value="P-loop containing nucleotide triphosphate hydrolases"/>
    <property type="match status" value="1"/>
</dbReference>
<dbReference type="OMA" id="CEGRCAY"/>
<reference evidence="11" key="2">
    <citation type="submission" date="2011-03" db="EMBL/GenBank/DDBJ databases">
        <title>Comparative genomics and transcriptomics of Neospora caninum and Toxoplasma gondii.</title>
        <authorList>
            <person name="Reid A.J."/>
            <person name="Sohal A."/>
            <person name="Harris D."/>
            <person name="Quail M."/>
            <person name="Sanders M."/>
            <person name="Berriman M."/>
            <person name="Wastling J.M."/>
            <person name="Pain A."/>
        </authorList>
    </citation>
    <scope>NUCLEOTIDE SEQUENCE</scope>
    <source>
        <strain evidence="11">Liverpool</strain>
    </source>
</reference>
<reference evidence="11" key="1">
    <citation type="submission" date="2011-02" db="EMBL/GenBank/DDBJ databases">
        <authorList>
            <person name="Aslett M."/>
        </authorList>
    </citation>
    <scope>NUCLEOTIDE SEQUENCE</scope>
    <source>
        <strain evidence="11">Liverpool</strain>
    </source>
</reference>
<feature type="transmembrane region" description="Helical" evidence="9">
    <location>
        <begin position="851"/>
        <end position="869"/>
    </location>
</feature>
<evidence type="ECO:0000259" key="10">
    <source>
        <dbReference type="PROSITE" id="PS50893"/>
    </source>
</evidence>
<evidence type="ECO:0000313" key="11">
    <source>
        <dbReference type="EMBL" id="CBZ51056.1"/>
    </source>
</evidence>
<feature type="domain" description="ABC transporter" evidence="10">
    <location>
        <begin position="343"/>
        <end position="599"/>
    </location>
</feature>
<evidence type="ECO:0000256" key="7">
    <source>
        <dbReference type="ARBA" id="ARBA00023136"/>
    </source>
</evidence>
<feature type="transmembrane region" description="Helical" evidence="9">
    <location>
        <begin position="750"/>
        <end position="770"/>
    </location>
</feature>
<evidence type="ECO:0000256" key="1">
    <source>
        <dbReference type="ARBA" id="ARBA00004141"/>
    </source>
</evidence>
<dbReference type="GO" id="GO:0005524">
    <property type="term" value="F:ATP binding"/>
    <property type="evidence" value="ECO:0007669"/>
    <property type="project" value="UniProtKB-KW"/>
</dbReference>
<feature type="compositionally biased region" description="Basic and acidic residues" evidence="8">
    <location>
        <begin position="143"/>
        <end position="157"/>
    </location>
</feature>
<keyword evidence="5" id="KW-0067">ATP-binding</keyword>
<dbReference type="PROSITE" id="PS50893">
    <property type="entry name" value="ABC_TRANSPORTER_2"/>
    <property type="match status" value="1"/>
</dbReference>
<feature type="compositionally biased region" description="Basic and acidic residues" evidence="8">
    <location>
        <begin position="107"/>
        <end position="125"/>
    </location>
</feature>
<gene>
    <name evidence="12" type="ORF">BN1204_041310</name>
    <name evidence="11" type="ORF">NCLIV_041310</name>
</gene>
<feature type="compositionally biased region" description="Basic and acidic residues" evidence="8">
    <location>
        <begin position="354"/>
        <end position="363"/>
    </location>
</feature>
<feature type="transmembrane region" description="Helical" evidence="9">
    <location>
        <begin position="718"/>
        <end position="738"/>
    </location>
</feature>
<keyword evidence="2" id="KW-0813">Transport</keyword>
<dbReference type="eggNOG" id="KOG0061">
    <property type="taxonomic scope" value="Eukaryota"/>
</dbReference>
<dbReference type="EMBL" id="FR823385">
    <property type="protein sequence ID" value="CBZ51056.1"/>
    <property type="molecule type" value="Genomic_DNA"/>
</dbReference>
<keyword evidence="4" id="KW-0547">Nucleotide-binding</keyword>
<sequence>MAAAVLSKSSGVPGGSSLSPFPSGDESGIPTAERQRPSQPTPRAALETGAERHEGDAAPAEPRGSNSTACGEEDEASWSQRERNADGKRDRRPSDARETLKGALAPDRLRVEKSETPHNEGEKCEQTQALRQGRSTEASSEEQEARLPEGAGEEQRGDTGAQRPTAECAVFVDQGGMPGANGTGKDETPACEARPCSLERGKGERDEAEPEDDAAWHSRHLRPFGPCTVVVKDICFTLPPKRDSKKSHALRRCWAAVWAFLVFSKYVLTLTVQRLGCRRRAAGRQQEYVPSPPSDVQDRRVDATCNERDAGGAREEANAEAQRGLDRAHLKEAGACSGKRERATSEDVATAEKATQDKEDSPERQTILHPFSAVFDAGTMTAVMGPSGCGKTTLLNLLANRAPARQSGGEVFVNGKPRDRTFNRRVAFVQQEDIFDGKETVRECLEFSRDLRMNFAAIQDPTERQRAADAYTDQALRVLGLQAVADSPVGNEAIRGVSGGQKRRVTLGLGLMSDAQIFLCDEPTTGLSAADALAVVRTLRRLCDVYSVTVVAVIHQPSMQILSLFDNLILLSCEGRCAYNGKVVSCQPCFESWGFAFPLHQNPADYLSDLVSPHKGFPARLAALYAARELPGVKARVAEALRGEAAQSDAKGQTGTRGSGCSRSESEPEAASPSSRGVLPVAGAQAAELLHGPSWWTQFSTIARRSARLWLRDRSTVAAIYADAVVEGAILGLVMLGVRQRQPPYYQLSALYLFVFCACASALWTIPLYVQQKAQFIMEASGGYYSPEPHYLGTTCVTTCIIAGSDVVLCCILWVLAGFEWATLPFSLFVSILAYLVVDGAFYLATLASTSFAHANSVTSVLFMIFIFVNGFSTNPQSMPFWICWMSYICPFFLAFEAAAIEVMRDYRFASGEGVAQGGAGQAADSTDPEQLGALAVASAEDLFQQYGLAGRVYGATVNPEVYVWAVDVVLLLFMAIGIKGFAMLYQSWWVVPRPQGPLIGRWLKDAVQEAKGKSASGTTCKERQRQSA</sequence>
<keyword evidence="3 9" id="KW-0812">Transmembrane</keyword>
<dbReference type="InterPro" id="IPR043926">
    <property type="entry name" value="ABCG_dom"/>
</dbReference>
<evidence type="ECO:0000256" key="9">
    <source>
        <dbReference type="SAM" id="Phobius"/>
    </source>
</evidence>
<feature type="transmembrane region" description="Helical" evidence="9">
    <location>
        <begin position="881"/>
        <end position="901"/>
    </location>
</feature>
<dbReference type="GO" id="GO:0016887">
    <property type="term" value="F:ATP hydrolysis activity"/>
    <property type="evidence" value="ECO:0007669"/>
    <property type="project" value="InterPro"/>
</dbReference>
<dbReference type="PANTHER" id="PTHR48041">
    <property type="entry name" value="ABC TRANSPORTER G FAMILY MEMBER 28"/>
    <property type="match status" value="1"/>
</dbReference>
<dbReference type="InterPro" id="IPR017871">
    <property type="entry name" value="ABC_transporter-like_CS"/>
</dbReference>
<dbReference type="GeneID" id="13440042"/>
<feature type="region of interest" description="Disordered" evidence="8">
    <location>
        <begin position="1"/>
        <end position="210"/>
    </location>
</feature>
<feature type="region of interest" description="Disordered" evidence="8">
    <location>
        <begin position="281"/>
        <end position="365"/>
    </location>
</feature>
<dbReference type="OrthoDB" id="184675at2759"/>
<evidence type="ECO:0000256" key="3">
    <source>
        <dbReference type="ARBA" id="ARBA00022692"/>
    </source>
</evidence>
<dbReference type="Pfam" id="PF01061">
    <property type="entry name" value="ABC2_membrane"/>
    <property type="match status" value="1"/>
</dbReference>
<dbReference type="PANTHER" id="PTHR48041:SF91">
    <property type="entry name" value="ABC TRANSPORTER G FAMILY MEMBER 28"/>
    <property type="match status" value="1"/>
</dbReference>
<accession>F0VBS2</accession>
<evidence type="ECO:0000256" key="4">
    <source>
        <dbReference type="ARBA" id="ARBA00022741"/>
    </source>
</evidence>
<evidence type="ECO:0000256" key="2">
    <source>
        <dbReference type="ARBA" id="ARBA00022448"/>
    </source>
</evidence>
<keyword evidence="13" id="KW-1185">Reference proteome</keyword>
<feature type="transmembrane region" description="Helical" evidence="9">
    <location>
        <begin position="824"/>
        <end position="845"/>
    </location>
</feature>
<reference evidence="13" key="3">
    <citation type="journal article" date="2012" name="PLoS Pathog.">
        <title>Comparative genomics of the apicomplexan parasites Toxoplasma gondii and Neospora caninum: Coccidia differing in host range and transmission strategy.</title>
        <authorList>
            <person name="Reid A.J."/>
            <person name="Vermont S.J."/>
            <person name="Cotton J.A."/>
            <person name="Harris D."/>
            <person name="Hill-Cawthorne G.A."/>
            <person name="Konen-Waisman S."/>
            <person name="Latham S.M."/>
            <person name="Mourier T."/>
            <person name="Norton R."/>
            <person name="Quail M.A."/>
            <person name="Sanders M."/>
            <person name="Shanmugam D."/>
            <person name="Sohal A."/>
            <person name="Wasmuth J.D."/>
            <person name="Brunk B."/>
            <person name="Grigg M.E."/>
            <person name="Howard J.C."/>
            <person name="Parkinson J."/>
            <person name="Roos D.S."/>
            <person name="Trees A.J."/>
            <person name="Berriman M."/>
            <person name="Pain A."/>
            <person name="Wastling J.M."/>
        </authorList>
    </citation>
    <scope>NUCLEOTIDE SEQUENCE [LARGE SCALE GENOMIC DNA]</scope>
    <source>
        <strain evidence="13">Liverpool</strain>
    </source>
</reference>
<dbReference type="Pfam" id="PF00005">
    <property type="entry name" value="ABC_tran"/>
    <property type="match status" value="1"/>
</dbReference>